<accession>A0A448WGF6</accession>
<dbReference type="SUPFAM" id="SSF47954">
    <property type="entry name" value="Cyclin-like"/>
    <property type="match status" value="1"/>
</dbReference>
<dbReference type="AlphaFoldDB" id="A0A448WGF6"/>
<feature type="chain" id="PRO_5019311515" description="Cyclin N-terminal domain-containing protein" evidence="2">
    <location>
        <begin position="27"/>
        <end position="463"/>
    </location>
</feature>
<name>A0A448WGF6_9PLAT</name>
<dbReference type="Gene3D" id="1.10.472.10">
    <property type="entry name" value="Cyclin-like"/>
    <property type="match status" value="1"/>
</dbReference>
<protein>
    <recommendedName>
        <fullName evidence="5">Cyclin N-terminal domain-containing protein</fullName>
    </recommendedName>
</protein>
<dbReference type="EMBL" id="CAAALY010011011">
    <property type="protein sequence ID" value="VEL11163.1"/>
    <property type="molecule type" value="Genomic_DNA"/>
</dbReference>
<evidence type="ECO:0000256" key="1">
    <source>
        <dbReference type="SAM" id="MobiDB-lite"/>
    </source>
</evidence>
<dbReference type="PANTHER" id="PTHR14248">
    <property type="entry name" value="CYCLIN Y, ISOFORM A"/>
    <property type="match status" value="1"/>
</dbReference>
<feature type="region of interest" description="Disordered" evidence="1">
    <location>
        <begin position="330"/>
        <end position="393"/>
    </location>
</feature>
<dbReference type="OrthoDB" id="10250320at2759"/>
<comment type="caution">
    <text evidence="3">The sequence shown here is derived from an EMBL/GenBank/DDBJ whole genome shotgun (WGS) entry which is preliminary data.</text>
</comment>
<evidence type="ECO:0008006" key="5">
    <source>
        <dbReference type="Google" id="ProtNLM"/>
    </source>
</evidence>
<organism evidence="3 4">
    <name type="scientific">Protopolystoma xenopodis</name>
    <dbReference type="NCBI Taxonomy" id="117903"/>
    <lineage>
        <taxon>Eukaryota</taxon>
        <taxon>Metazoa</taxon>
        <taxon>Spiralia</taxon>
        <taxon>Lophotrochozoa</taxon>
        <taxon>Platyhelminthes</taxon>
        <taxon>Monogenea</taxon>
        <taxon>Polyopisthocotylea</taxon>
        <taxon>Polystomatidea</taxon>
        <taxon>Polystomatidae</taxon>
        <taxon>Protopolystoma</taxon>
    </lineage>
</organism>
<evidence type="ECO:0000313" key="3">
    <source>
        <dbReference type="EMBL" id="VEL11163.1"/>
    </source>
</evidence>
<feature type="region of interest" description="Disordered" evidence="1">
    <location>
        <begin position="261"/>
        <end position="282"/>
    </location>
</feature>
<dbReference type="Proteomes" id="UP000784294">
    <property type="component" value="Unassembled WGS sequence"/>
</dbReference>
<feature type="compositionally biased region" description="Acidic residues" evidence="1">
    <location>
        <begin position="332"/>
        <end position="371"/>
    </location>
</feature>
<sequence>MLLAWSWRRQLLSCVLIASKVLDDQAVWNVDYCQFLTDIDVEDLNLLERHTLRLLQFNINVPAAVYARYFFDLMAVGQRAGVANRLIDRKRLTPSLAIRLRLTSVLPRPIPSCLPAPLSSLTSAASIAPTSCSSPFPPSLIRSCTESSQLGDWLSGLLFDLPNYYYTPDVTKPELRQSLITRPAKVYALNVVSHTNDTLPPTVLAPTRRDWPVSVSTSKGLELPGGVLYLNNLEKPPSSVITRTLPFSAVCGKDHCRHAEAEQHSYQHHQRPSNSSNHNPLDRAKVVPESALTSSDLAHLLERGKRSSACLALRNRENRSGWIWRTRASPDETYDEGTGEDEDEDDVGDAEKAEEDYDSGEDETDEADEGTADFRDRDWLSPPSPWTVSQSHTRVTQPLHHMYRLAEQVALTAGSGVEGTDLGIVFGGGSGGSSGGCGSGIGRPRSIGCGTGTTTDTDSGFVL</sequence>
<reference evidence="3" key="1">
    <citation type="submission" date="2018-11" db="EMBL/GenBank/DDBJ databases">
        <authorList>
            <consortium name="Pathogen Informatics"/>
        </authorList>
    </citation>
    <scope>NUCLEOTIDE SEQUENCE</scope>
</reference>
<keyword evidence="4" id="KW-1185">Reference proteome</keyword>
<dbReference type="InterPro" id="IPR036915">
    <property type="entry name" value="Cyclin-like_sf"/>
</dbReference>
<proteinExistence type="predicted"/>
<keyword evidence="2" id="KW-0732">Signal</keyword>
<gene>
    <name evidence="3" type="ORF">PXEA_LOCUS4603</name>
</gene>
<feature type="signal peptide" evidence="2">
    <location>
        <begin position="1"/>
        <end position="26"/>
    </location>
</feature>
<evidence type="ECO:0000313" key="4">
    <source>
        <dbReference type="Proteomes" id="UP000784294"/>
    </source>
</evidence>
<evidence type="ECO:0000256" key="2">
    <source>
        <dbReference type="SAM" id="SignalP"/>
    </source>
</evidence>